<dbReference type="AlphaFoldDB" id="A0A8J3YDY1"/>
<protein>
    <recommendedName>
        <fullName evidence="1">IraD/Gp25-like domain-containing protein</fullName>
    </recommendedName>
</protein>
<dbReference type="RefSeq" id="WP_203896816.1">
    <property type="nucleotide sequence ID" value="NZ_BOPF01000001.1"/>
</dbReference>
<accession>A0A8J3YDY1</accession>
<keyword evidence="3" id="KW-1185">Reference proteome</keyword>
<dbReference type="SUPFAM" id="SSF160719">
    <property type="entry name" value="gpW/gp25-like"/>
    <property type="match status" value="1"/>
</dbReference>
<comment type="caution">
    <text evidence="2">The sequence shown here is derived from an EMBL/GenBank/DDBJ whole genome shotgun (WGS) entry which is preliminary data.</text>
</comment>
<dbReference type="Gene3D" id="3.10.450.40">
    <property type="match status" value="1"/>
</dbReference>
<reference evidence="2" key="1">
    <citation type="submission" date="2021-01" db="EMBL/GenBank/DDBJ databases">
        <title>Whole genome shotgun sequence of Virgisporangium aliadipatigenens NBRC 105644.</title>
        <authorList>
            <person name="Komaki H."/>
            <person name="Tamura T."/>
        </authorList>
    </citation>
    <scope>NUCLEOTIDE SEQUENCE</scope>
    <source>
        <strain evidence="2">NBRC 105644</strain>
    </source>
</reference>
<sequence>MSAPNGDFVGSGWAFPASITGAGTVRLVSGTEEIDGAIRMILSTRPGERVMRPEFGCAIWTLVFAPLTSGTLGLMEQYVREALARWEPRIELQRVVAVPDHESGSVAIEVDYQVRSTNDTRNLVFPFYAIPIEDSP</sequence>
<feature type="domain" description="IraD/Gp25-like" evidence="1">
    <location>
        <begin position="29"/>
        <end position="118"/>
    </location>
</feature>
<organism evidence="2 3">
    <name type="scientific">Virgisporangium aliadipatigenens</name>
    <dbReference type="NCBI Taxonomy" id="741659"/>
    <lineage>
        <taxon>Bacteria</taxon>
        <taxon>Bacillati</taxon>
        <taxon>Actinomycetota</taxon>
        <taxon>Actinomycetes</taxon>
        <taxon>Micromonosporales</taxon>
        <taxon>Micromonosporaceae</taxon>
        <taxon>Virgisporangium</taxon>
    </lineage>
</organism>
<proteinExistence type="predicted"/>
<gene>
    <name evidence="2" type="ORF">Val02_01020</name>
</gene>
<dbReference type="Proteomes" id="UP000619260">
    <property type="component" value="Unassembled WGS sequence"/>
</dbReference>
<dbReference type="Pfam" id="PF04965">
    <property type="entry name" value="GPW_gp25"/>
    <property type="match status" value="1"/>
</dbReference>
<evidence type="ECO:0000313" key="2">
    <source>
        <dbReference type="EMBL" id="GIJ43216.1"/>
    </source>
</evidence>
<evidence type="ECO:0000313" key="3">
    <source>
        <dbReference type="Proteomes" id="UP000619260"/>
    </source>
</evidence>
<dbReference type="EMBL" id="BOPF01000001">
    <property type="protein sequence ID" value="GIJ43216.1"/>
    <property type="molecule type" value="Genomic_DNA"/>
</dbReference>
<name>A0A8J3YDY1_9ACTN</name>
<evidence type="ECO:0000259" key="1">
    <source>
        <dbReference type="Pfam" id="PF04965"/>
    </source>
</evidence>
<dbReference type="InterPro" id="IPR007048">
    <property type="entry name" value="IraD/Gp25-like"/>
</dbReference>